<proteinExistence type="predicted"/>
<dbReference type="Proteomes" id="UP001430172">
    <property type="component" value="Unassembled WGS sequence"/>
</dbReference>
<keyword evidence="6" id="KW-1185">Reference proteome</keyword>
<gene>
    <name evidence="5" type="ORF">JQN70_19585</name>
</gene>
<evidence type="ECO:0000259" key="3">
    <source>
        <dbReference type="Pfam" id="PF01408"/>
    </source>
</evidence>
<protein>
    <submittedName>
        <fullName evidence="5">Gfo/Idh/MocA family oxidoreductase</fullName>
    </submittedName>
</protein>
<dbReference type="PANTHER" id="PTHR43818:SF11">
    <property type="entry name" value="BCDNA.GH03377"/>
    <property type="match status" value="1"/>
</dbReference>
<dbReference type="Pfam" id="PF22725">
    <property type="entry name" value="GFO_IDH_MocA_C3"/>
    <property type="match status" value="1"/>
</dbReference>
<evidence type="ECO:0000256" key="1">
    <source>
        <dbReference type="ARBA" id="ARBA00023002"/>
    </source>
</evidence>
<dbReference type="Gene3D" id="3.40.50.720">
    <property type="entry name" value="NAD(P)-binding Rossmann-like Domain"/>
    <property type="match status" value="1"/>
</dbReference>
<dbReference type="InterPro" id="IPR036291">
    <property type="entry name" value="NAD(P)-bd_dom_sf"/>
</dbReference>
<dbReference type="RefSeq" id="WP_204133068.1">
    <property type="nucleotide sequence ID" value="NZ_JAFDVD010000028.1"/>
</dbReference>
<feature type="domain" description="GFO/IDH/MocA-like oxidoreductase" evidence="4">
    <location>
        <begin position="143"/>
        <end position="286"/>
    </location>
</feature>
<dbReference type="SUPFAM" id="SSF51735">
    <property type="entry name" value="NAD(P)-binding Rossmann-fold domains"/>
    <property type="match status" value="1"/>
</dbReference>
<evidence type="ECO:0000313" key="5">
    <source>
        <dbReference type="EMBL" id="MBM6402601.1"/>
    </source>
</evidence>
<keyword evidence="1" id="KW-0560">Oxidoreductase</keyword>
<dbReference type="Pfam" id="PF01408">
    <property type="entry name" value="GFO_IDH_MocA"/>
    <property type="match status" value="1"/>
</dbReference>
<dbReference type="Gene3D" id="3.30.360.10">
    <property type="entry name" value="Dihydrodipicolinate Reductase, domain 2"/>
    <property type="match status" value="1"/>
</dbReference>
<keyword evidence="2" id="KW-0520">NAD</keyword>
<feature type="domain" description="Gfo/Idh/MocA-like oxidoreductase N-terminal" evidence="3">
    <location>
        <begin position="7"/>
        <end position="129"/>
    </location>
</feature>
<evidence type="ECO:0000259" key="4">
    <source>
        <dbReference type="Pfam" id="PF22725"/>
    </source>
</evidence>
<dbReference type="InterPro" id="IPR050463">
    <property type="entry name" value="Gfo/Idh/MocA_oxidrdct_glycsds"/>
</dbReference>
<evidence type="ECO:0000256" key="2">
    <source>
        <dbReference type="ARBA" id="ARBA00023027"/>
    </source>
</evidence>
<accession>A0ABS2CRT8</accession>
<evidence type="ECO:0000313" key="6">
    <source>
        <dbReference type="Proteomes" id="UP001430172"/>
    </source>
</evidence>
<dbReference type="PANTHER" id="PTHR43818">
    <property type="entry name" value="BCDNA.GH03377"/>
    <property type="match status" value="1"/>
</dbReference>
<organism evidence="5 6">
    <name type="scientific">Phycicoccus sonneratiae</name>
    <dbReference type="NCBI Taxonomy" id="2807628"/>
    <lineage>
        <taxon>Bacteria</taxon>
        <taxon>Bacillati</taxon>
        <taxon>Actinomycetota</taxon>
        <taxon>Actinomycetes</taxon>
        <taxon>Micrococcales</taxon>
        <taxon>Intrasporangiaceae</taxon>
        <taxon>Phycicoccus</taxon>
    </lineage>
</organism>
<name>A0ABS2CRT8_9MICO</name>
<dbReference type="InterPro" id="IPR000683">
    <property type="entry name" value="Gfo/Idh/MocA-like_OxRdtase_N"/>
</dbReference>
<sequence length="398" mass="42017">MSQQPLGVAVIGAGMAGRAHCAGYRSAPTLFDPPLPPIRYAAVVDAHDATAADAAARYGYGRHGTDWRELLDADDVQVVSVVVANALHREIVEALLAAGKHVICEKPLSDSLEDARAMADAAAAHPHLVTGTAFVYRRQPAVAAIRELVATELGEVSHFNGRYWCDYARSPLTPMAWRYRGGPGTGALADIGSHLIDLAEFVCGPMTQVGGAAFTTKVTERFVAAGVTYGHARAELTEVSERVENDDVATFTAHFASGAVGTFSISRVAPGHANSLAFDLFAETGAAKWDMDRPAEFSVLRQMRDDGLDGYNQVLVGPSHPYLKGGVPMDFPGVSFGVGDLFGFQLRAFLEQVAGIESGLPPVASFEDGVRDLTIIDAVIRSAAAGGAVVDLPPHHSA</sequence>
<dbReference type="InterPro" id="IPR055170">
    <property type="entry name" value="GFO_IDH_MocA-like_dom"/>
</dbReference>
<dbReference type="SUPFAM" id="SSF55347">
    <property type="entry name" value="Glyceraldehyde-3-phosphate dehydrogenase-like, C-terminal domain"/>
    <property type="match status" value="1"/>
</dbReference>
<reference evidence="5" key="1">
    <citation type="submission" date="2021-02" db="EMBL/GenBank/DDBJ databases">
        <title>Phycicoccus sp. MQZ13P-5T, whole genome shotgun sequence.</title>
        <authorList>
            <person name="Tuo L."/>
        </authorList>
    </citation>
    <scope>NUCLEOTIDE SEQUENCE</scope>
    <source>
        <strain evidence="5">MQZ13P-5</strain>
    </source>
</reference>
<dbReference type="EMBL" id="JAFDVD010000028">
    <property type="protein sequence ID" value="MBM6402601.1"/>
    <property type="molecule type" value="Genomic_DNA"/>
</dbReference>
<comment type="caution">
    <text evidence="5">The sequence shown here is derived from an EMBL/GenBank/DDBJ whole genome shotgun (WGS) entry which is preliminary data.</text>
</comment>